<dbReference type="InterPro" id="IPR053150">
    <property type="entry name" value="Teicoplanin_resist-assoc"/>
</dbReference>
<keyword evidence="4" id="KW-1185">Reference proteome</keyword>
<accession>M1UNX8</accession>
<organism evidence="3 4">
    <name type="scientific">Corynebacterium callunae DSM 20147</name>
    <dbReference type="NCBI Taxonomy" id="1121353"/>
    <lineage>
        <taxon>Bacteria</taxon>
        <taxon>Bacillati</taxon>
        <taxon>Actinomycetota</taxon>
        <taxon>Actinomycetes</taxon>
        <taxon>Mycobacteriales</taxon>
        <taxon>Corynebacteriaceae</taxon>
        <taxon>Corynebacterium</taxon>
    </lineage>
</organism>
<evidence type="ECO:0000313" key="4">
    <source>
        <dbReference type="Proteomes" id="UP000011760"/>
    </source>
</evidence>
<keyword evidence="1" id="KW-0472">Membrane</keyword>
<evidence type="ECO:0000259" key="2">
    <source>
        <dbReference type="Pfam" id="PF04892"/>
    </source>
</evidence>
<keyword evidence="1" id="KW-1133">Transmembrane helix</keyword>
<feature type="transmembrane region" description="Helical" evidence="1">
    <location>
        <begin position="143"/>
        <end position="163"/>
    </location>
</feature>
<evidence type="ECO:0000313" key="3">
    <source>
        <dbReference type="EMBL" id="AGG67944.1"/>
    </source>
</evidence>
<dbReference type="PATRIC" id="fig|1121353.3.peg.2579"/>
<dbReference type="KEGG" id="ccn:H924_12615"/>
<dbReference type="PANTHER" id="PTHR36834:SF1">
    <property type="entry name" value="INTEGRAL MEMBRANE PROTEIN"/>
    <property type="match status" value="1"/>
</dbReference>
<gene>
    <name evidence="3" type="ORF">H924_12615</name>
</gene>
<protein>
    <recommendedName>
        <fullName evidence="2">VanZ-like domain-containing protein</fullName>
    </recommendedName>
</protein>
<dbReference type="OrthoDB" id="4822551at2"/>
<dbReference type="EMBL" id="CP004354">
    <property type="protein sequence ID" value="AGG67944.1"/>
    <property type="molecule type" value="Genomic_DNA"/>
</dbReference>
<dbReference type="HOGENOM" id="CLU_077618_2_0_11"/>
<feature type="transmembrane region" description="Helical" evidence="1">
    <location>
        <begin position="12"/>
        <end position="36"/>
    </location>
</feature>
<dbReference type="AlphaFoldDB" id="M1UNX8"/>
<dbReference type="PANTHER" id="PTHR36834">
    <property type="entry name" value="MEMBRANE PROTEIN-RELATED"/>
    <property type="match status" value="1"/>
</dbReference>
<dbReference type="eggNOG" id="COG4767">
    <property type="taxonomic scope" value="Bacteria"/>
</dbReference>
<sequence length="217" mass="23455">MKSPSKQLLAGALLAYSAVMVSLTMLKSFFVIGLLWEPAAHRNRSVSLAPLNDFGEPGSWFSPLFGYGGNFAFFVPFGVLLYALLDKLSESPRGTGTRPLLAWPLLSRPLLLKTTLFGALFSVLIECAQYAFRLGYSDIDDVIFNALGALCGAIIAQVGARILGKGSYWIWVVLALFLAVIFAVLVALGPRLGDPDKVVDVGMRLPDVLTVELGLYP</sequence>
<evidence type="ECO:0000256" key="1">
    <source>
        <dbReference type="SAM" id="Phobius"/>
    </source>
</evidence>
<dbReference type="Proteomes" id="UP000011760">
    <property type="component" value="Chromosome"/>
</dbReference>
<feature type="domain" description="VanZ-like" evidence="2">
    <location>
        <begin position="14"/>
        <end position="157"/>
    </location>
</feature>
<feature type="transmembrane region" description="Helical" evidence="1">
    <location>
        <begin position="110"/>
        <end position="131"/>
    </location>
</feature>
<reference evidence="3 4" key="1">
    <citation type="submission" date="2013-02" db="EMBL/GenBank/DDBJ databases">
        <title>The complete genome sequence of Corynebacterium callunae DSM 20147.</title>
        <authorList>
            <person name="Ruckert C."/>
            <person name="Albersmeier A."/>
            <person name="Kalinowski J."/>
        </authorList>
    </citation>
    <scope>NUCLEOTIDE SEQUENCE [LARGE SCALE GENOMIC DNA]</scope>
    <source>
        <strain evidence="3 4">DSM 20147</strain>
    </source>
</reference>
<name>M1UNX8_9CORY</name>
<dbReference type="RefSeq" id="WP_015652366.1">
    <property type="nucleotide sequence ID" value="NC_020506.1"/>
</dbReference>
<keyword evidence="1" id="KW-0812">Transmembrane</keyword>
<feature type="transmembrane region" description="Helical" evidence="1">
    <location>
        <begin position="168"/>
        <end position="188"/>
    </location>
</feature>
<dbReference type="Pfam" id="PF04892">
    <property type="entry name" value="VanZ"/>
    <property type="match status" value="1"/>
</dbReference>
<dbReference type="STRING" id="1121353.H924_12615"/>
<feature type="transmembrane region" description="Helical" evidence="1">
    <location>
        <begin position="64"/>
        <end position="85"/>
    </location>
</feature>
<proteinExistence type="predicted"/>
<dbReference type="InterPro" id="IPR006976">
    <property type="entry name" value="VanZ-like"/>
</dbReference>